<dbReference type="OrthoDB" id="2153288at2759"/>
<dbReference type="Proteomes" id="UP000654370">
    <property type="component" value="Unassembled WGS sequence"/>
</dbReference>
<accession>A0A8H7Q000</accession>
<evidence type="ECO:0000313" key="2">
    <source>
        <dbReference type="Proteomes" id="UP000654370"/>
    </source>
</evidence>
<gene>
    <name evidence="1" type="ORF">INT43_006428</name>
</gene>
<dbReference type="EMBL" id="JAEPQZ010000003">
    <property type="protein sequence ID" value="KAG2183422.1"/>
    <property type="molecule type" value="Genomic_DNA"/>
</dbReference>
<reference evidence="1" key="1">
    <citation type="submission" date="2020-12" db="EMBL/GenBank/DDBJ databases">
        <title>Metabolic potential, ecology and presence of endohyphal bacteria is reflected in genomic diversity of Mucoromycotina.</title>
        <authorList>
            <person name="Muszewska A."/>
            <person name="Okrasinska A."/>
            <person name="Steczkiewicz K."/>
            <person name="Drgas O."/>
            <person name="Orlowska M."/>
            <person name="Perlinska-Lenart U."/>
            <person name="Aleksandrzak-Piekarczyk T."/>
            <person name="Szatraj K."/>
            <person name="Zielenkiewicz U."/>
            <person name="Pilsyk S."/>
            <person name="Malc E."/>
            <person name="Mieczkowski P."/>
            <person name="Kruszewska J.S."/>
            <person name="Biernat P."/>
            <person name="Pawlowska J."/>
        </authorList>
    </citation>
    <scope>NUCLEOTIDE SEQUENCE</scope>
    <source>
        <strain evidence="1">WA0000067209</strain>
    </source>
</reference>
<proteinExistence type="predicted"/>
<protein>
    <submittedName>
        <fullName evidence="1">Uncharacterized protein</fullName>
    </submittedName>
</protein>
<keyword evidence="2" id="KW-1185">Reference proteome</keyword>
<name>A0A8H7Q000_MORIS</name>
<evidence type="ECO:0000313" key="1">
    <source>
        <dbReference type="EMBL" id="KAG2183422.1"/>
    </source>
</evidence>
<dbReference type="AlphaFoldDB" id="A0A8H7Q000"/>
<comment type="caution">
    <text evidence="1">The sequence shown here is derived from an EMBL/GenBank/DDBJ whole genome shotgun (WGS) entry which is preliminary data.</text>
</comment>
<sequence>MFTVGLAMVYLASLLQDPPFERPKALHIADRAFFERKPDDIVLSVAGPYLYMSAVWREGEYPEKYGHKRGTGREAIGVRGRIKQFRAPLELFRSNSRVVEEEAHWEELFVHDVNGKIAHISKHPDQLSPPNVPGKSYFSVLYQEIDGEHMKHVARVYYLGKSSNKSSIIPGIGYTETIEYRAFDYKDLVLPGTTWISAFSLEDGMLLYTRDPDRYYFRTVPLPADMYRIKVSDEDKRLVVDASTEGYVMRGRTQPKAFTGYDDMVARLYSPVNDTLRLATLRVFKFTDYSELTLTVMDNLTELDTSQQLEPGNNWRTRGFYDPWTDKREEDDYSPINENHYYQPERIFEMPKLATARSASLKTFLFPYRNAIFSMDYVDDEEQLRELGSYETIIEEWFPSTKGDRIGGAYMFFDRETIIVPYVDGNYEQEFHGVILNEDGNICVAWTNKNYIFIYKRGEAYPDRLSLQTVEGEDTDMNDLTEEEAKRHTSKLQRLNLIRKASDLMWSPPWAITSFPGHSRNVGIVAAEVWNSTRSFDRSPSNILLLAMKDGRVHSYALEHSEEQTPTGIWSFVTKRWDMLTVMLGAIVIFVINEIRNHPPF</sequence>
<organism evidence="1 2">
    <name type="scientific">Mortierella isabellina</name>
    <name type="common">Filamentous fungus</name>
    <name type="synonym">Umbelopsis isabellina</name>
    <dbReference type="NCBI Taxonomy" id="91625"/>
    <lineage>
        <taxon>Eukaryota</taxon>
        <taxon>Fungi</taxon>
        <taxon>Fungi incertae sedis</taxon>
        <taxon>Mucoromycota</taxon>
        <taxon>Mucoromycotina</taxon>
        <taxon>Umbelopsidomycetes</taxon>
        <taxon>Umbelopsidales</taxon>
        <taxon>Umbelopsidaceae</taxon>
        <taxon>Umbelopsis</taxon>
    </lineage>
</organism>